<feature type="transmembrane region" description="Helical" evidence="6">
    <location>
        <begin position="75"/>
        <end position="92"/>
    </location>
</feature>
<dbReference type="Gene3D" id="3.40.720.10">
    <property type="entry name" value="Alkaline Phosphatase, subunit A"/>
    <property type="match status" value="1"/>
</dbReference>
<keyword evidence="5 6" id="KW-0472">Membrane</keyword>
<name>A0A8J6PLJ7_9HYPH</name>
<keyword evidence="3 6" id="KW-0812">Transmembrane</keyword>
<feature type="transmembrane region" description="Helical" evidence="6">
    <location>
        <begin position="34"/>
        <end position="55"/>
    </location>
</feature>
<dbReference type="AlphaFoldDB" id="A0A8J6PLJ7"/>
<gene>
    <name evidence="8" type="ORF">ICI42_14105</name>
</gene>
<keyword evidence="2" id="KW-1003">Cell membrane</keyword>
<evidence type="ECO:0000256" key="4">
    <source>
        <dbReference type="ARBA" id="ARBA00022989"/>
    </source>
</evidence>
<dbReference type="PANTHER" id="PTHR47371">
    <property type="entry name" value="LIPOTEICHOIC ACID SYNTHASE"/>
    <property type="match status" value="1"/>
</dbReference>
<keyword evidence="4 6" id="KW-1133">Transmembrane helix</keyword>
<comment type="caution">
    <text evidence="8">The sequence shown here is derived from an EMBL/GenBank/DDBJ whole genome shotgun (WGS) entry which is preliminary data.</text>
</comment>
<evidence type="ECO:0000256" key="5">
    <source>
        <dbReference type="ARBA" id="ARBA00023136"/>
    </source>
</evidence>
<dbReference type="Pfam" id="PF00884">
    <property type="entry name" value="Sulfatase"/>
    <property type="match status" value="1"/>
</dbReference>
<protein>
    <submittedName>
        <fullName evidence="8">LTA synthase family protein</fullName>
    </submittedName>
</protein>
<dbReference type="Proteomes" id="UP000643405">
    <property type="component" value="Unassembled WGS sequence"/>
</dbReference>
<dbReference type="SUPFAM" id="SSF53649">
    <property type="entry name" value="Alkaline phosphatase-like"/>
    <property type="match status" value="1"/>
</dbReference>
<dbReference type="InterPro" id="IPR000917">
    <property type="entry name" value="Sulfatase_N"/>
</dbReference>
<evidence type="ECO:0000259" key="7">
    <source>
        <dbReference type="Pfam" id="PF00884"/>
    </source>
</evidence>
<dbReference type="CDD" id="cd16015">
    <property type="entry name" value="LTA_synthase"/>
    <property type="match status" value="1"/>
</dbReference>
<dbReference type="PANTHER" id="PTHR47371:SF3">
    <property type="entry name" value="PHOSPHOGLYCEROL TRANSFERASE I"/>
    <property type="match status" value="1"/>
</dbReference>
<evidence type="ECO:0000256" key="3">
    <source>
        <dbReference type="ARBA" id="ARBA00022692"/>
    </source>
</evidence>
<reference evidence="8" key="1">
    <citation type="submission" date="2020-09" db="EMBL/GenBank/DDBJ databases">
        <title>Genome seq and assembly of Tianweitania sp.</title>
        <authorList>
            <person name="Chhetri G."/>
        </authorList>
    </citation>
    <scope>NUCLEOTIDE SEQUENCE</scope>
    <source>
        <strain evidence="8">Rool2</strain>
    </source>
</reference>
<dbReference type="EMBL" id="JACVVX010000004">
    <property type="protein sequence ID" value="MBD0415791.1"/>
    <property type="molecule type" value="Genomic_DNA"/>
</dbReference>
<sequence length="678" mass="75443">MTLLLRGADLNLAIAIEGEEPGIRLRRMPMVRRALVSLGFTLAVSTLLVFFVELIARGSFADSIAFLSQPHRPGWSTVVLIVVLAIGLDALLGRRHNGFLIIGPIFLVLAFVGQQKSLYLGDPLYPTDFLYSRQIVELMPLLVGERPIMALATVLAVLVSIGGLVWSWRYWRRRADSIAFAARLSRLAIAVPALVAFASMMDYATFSWVRDRLQIVPMMWDQKENYRSNGFTLAFALNLPMAKVSAPAGYSERAVNAIGKPGVAIALPDEQPDIIMVMNESFWDPTRLPDVTIKPDPIGFIRSTQSGHVFSPEFGGMTANVEFEALTGFSNAFLPTGSIPYQQYIRTPIPSLATFLRSEGYETRAIHPFAGWFWNRSMVYQALGFETFMSEETLPKLKKRGTLASDAALVGEIIRQADAQKQPFFFFAVTLQGHGPYPPGRYGKETRHEVEANTTGWARDSIATFAEGAADADDSLKTLVEWARKRERPTVIAFFGDHLPPLGDVYVQTGFMEGPVAPRRAPLDDMMAQHETPLLVWSNKTGTERRIGTISPAFLPLHVLESAGISHPYYTGFLGKMRGSYKVIDRNLLLGQDGAADQDWLREPKLDRDLKNFRLLQYDMMFGGKHGTRRYFPELIDDLIADRPASPRRFLSSADRSSLAIQAYCCIDARILPVPTGG</sequence>
<feature type="transmembrane region" description="Helical" evidence="6">
    <location>
        <begin position="99"/>
        <end position="119"/>
    </location>
</feature>
<dbReference type="GO" id="GO:0005886">
    <property type="term" value="C:plasma membrane"/>
    <property type="evidence" value="ECO:0007669"/>
    <property type="project" value="UniProtKB-SubCell"/>
</dbReference>
<evidence type="ECO:0000256" key="2">
    <source>
        <dbReference type="ARBA" id="ARBA00022475"/>
    </source>
</evidence>
<feature type="transmembrane region" description="Helical" evidence="6">
    <location>
        <begin position="187"/>
        <end position="209"/>
    </location>
</feature>
<accession>A0A8J6PLJ7</accession>
<organism evidence="8 9">
    <name type="scientific">Oryzicola mucosus</name>
    <dbReference type="NCBI Taxonomy" id="2767425"/>
    <lineage>
        <taxon>Bacteria</taxon>
        <taxon>Pseudomonadati</taxon>
        <taxon>Pseudomonadota</taxon>
        <taxon>Alphaproteobacteria</taxon>
        <taxon>Hyphomicrobiales</taxon>
        <taxon>Phyllobacteriaceae</taxon>
        <taxon>Oryzicola</taxon>
    </lineage>
</organism>
<dbReference type="InterPro" id="IPR050448">
    <property type="entry name" value="OpgB/LTA_synthase_biosynth"/>
</dbReference>
<comment type="subcellular location">
    <subcellularLocation>
        <location evidence="1">Cell membrane</location>
        <topology evidence="1">Multi-pass membrane protein</topology>
    </subcellularLocation>
</comment>
<feature type="domain" description="Sulfatase N-terminal" evidence="7">
    <location>
        <begin position="272"/>
        <end position="565"/>
    </location>
</feature>
<keyword evidence="9" id="KW-1185">Reference proteome</keyword>
<feature type="transmembrane region" description="Helical" evidence="6">
    <location>
        <begin position="148"/>
        <end position="166"/>
    </location>
</feature>
<evidence type="ECO:0000313" key="9">
    <source>
        <dbReference type="Proteomes" id="UP000643405"/>
    </source>
</evidence>
<evidence type="ECO:0000313" key="8">
    <source>
        <dbReference type="EMBL" id="MBD0415791.1"/>
    </source>
</evidence>
<proteinExistence type="predicted"/>
<evidence type="ECO:0000256" key="6">
    <source>
        <dbReference type="SAM" id="Phobius"/>
    </source>
</evidence>
<evidence type="ECO:0000256" key="1">
    <source>
        <dbReference type="ARBA" id="ARBA00004651"/>
    </source>
</evidence>
<dbReference type="InterPro" id="IPR017850">
    <property type="entry name" value="Alkaline_phosphatase_core_sf"/>
</dbReference>